<evidence type="ECO:0000256" key="1">
    <source>
        <dbReference type="ARBA" id="ARBA00022448"/>
    </source>
</evidence>
<organism evidence="3 4">
    <name type="scientific">Trifolium medium</name>
    <dbReference type="NCBI Taxonomy" id="97028"/>
    <lineage>
        <taxon>Eukaryota</taxon>
        <taxon>Viridiplantae</taxon>
        <taxon>Streptophyta</taxon>
        <taxon>Embryophyta</taxon>
        <taxon>Tracheophyta</taxon>
        <taxon>Spermatophyta</taxon>
        <taxon>Magnoliopsida</taxon>
        <taxon>eudicotyledons</taxon>
        <taxon>Gunneridae</taxon>
        <taxon>Pentapetalae</taxon>
        <taxon>rosids</taxon>
        <taxon>fabids</taxon>
        <taxon>Fabales</taxon>
        <taxon>Fabaceae</taxon>
        <taxon>Papilionoideae</taxon>
        <taxon>50 kb inversion clade</taxon>
        <taxon>NPAAA clade</taxon>
        <taxon>Hologalegina</taxon>
        <taxon>IRL clade</taxon>
        <taxon>Trifolieae</taxon>
        <taxon>Trifolium</taxon>
    </lineage>
</organism>
<dbReference type="AlphaFoldDB" id="A0A392RFT6"/>
<dbReference type="EMBL" id="LXQA010223806">
    <property type="protein sequence ID" value="MCI35478.1"/>
    <property type="molecule type" value="Genomic_DNA"/>
</dbReference>
<dbReference type="GO" id="GO:0090374">
    <property type="term" value="P:oligopeptide export from mitochondrion"/>
    <property type="evidence" value="ECO:0007669"/>
    <property type="project" value="TreeGrafter"/>
</dbReference>
<evidence type="ECO:0000313" key="4">
    <source>
        <dbReference type="Proteomes" id="UP000265520"/>
    </source>
</evidence>
<name>A0A392RFT6_9FABA</name>
<feature type="non-terminal residue" evidence="3">
    <location>
        <position position="1"/>
    </location>
</feature>
<keyword evidence="1" id="KW-0813">Transport</keyword>
<dbReference type="GO" id="GO:0015421">
    <property type="term" value="F:ABC-type oligopeptide transporter activity"/>
    <property type="evidence" value="ECO:0007669"/>
    <property type="project" value="TreeGrafter"/>
</dbReference>
<dbReference type="Gene3D" id="3.40.50.300">
    <property type="entry name" value="P-loop containing nucleotide triphosphate hydrolases"/>
    <property type="match status" value="1"/>
</dbReference>
<protein>
    <submittedName>
        <fullName evidence="3">ABC transporter B family member 1-like</fullName>
    </submittedName>
</protein>
<accession>A0A392RFT6</accession>
<keyword evidence="2" id="KW-0677">Repeat</keyword>
<dbReference type="Proteomes" id="UP000265520">
    <property type="component" value="Unassembled WGS sequence"/>
</dbReference>
<comment type="caution">
    <text evidence="3">The sequence shown here is derived from an EMBL/GenBank/DDBJ whole genome shotgun (WGS) entry which is preliminary data.</text>
</comment>
<dbReference type="SUPFAM" id="SSF52540">
    <property type="entry name" value="P-loop containing nucleoside triphosphate hydrolases"/>
    <property type="match status" value="1"/>
</dbReference>
<evidence type="ECO:0000313" key="3">
    <source>
        <dbReference type="EMBL" id="MCI35478.1"/>
    </source>
</evidence>
<dbReference type="GO" id="GO:0005743">
    <property type="term" value="C:mitochondrial inner membrane"/>
    <property type="evidence" value="ECO:0007669"/>
    <property type="project" value="TreeGrafter"/>
</dbReference>
<dbReference type="PANTHER" id="PTHR43394:SF11">
    <property type="entry name" value="ATP-BINDING CASSETTE TRANSPORTER"/>
    <property type="match status" value="1"/>
</dbReference>
<proteinExistence type="predicted"/>
<sequence length="66" mass="7279">LVIAHRLSTIRKADLVAVIQQGSVFEIGTHDELFSKGENGVYAKLIKMQEVAHETAMNNARKSSAR</sequence>
<evidence type="ECO:0000256" key="2">
    <source>
        <dbReference type="ARBA" id="ARBA00022737"/>
    </source>
</evidence>
<dbReference type="InterPro" id="IPR027417">
    <property type="entry name" value="P-loop_NTPase"/>
</dbReference>
<reference evidence="3 4" key="1">
    <citation type="journal article" date="2018" name="Front. Plant Sci.">
        <title>Red Clover (Trifolium pratense) and Zigzag Clover (T. medium) - A Picture of Genomic Similarities and Differences.</title>
        <authorList>
            <person name="Dluhosova J."/>
            <person name="Istvanek J."/>
            <person name="Nedelnik J."/>
            <person name="Repkova J."/>
        </authorList>
    </citation>
    <scope>NUCLEOTIDE SEQUENCE [LARGE SCALE GENOMIC DNA]</scope>
    <source>
        <strain evidence="4">cv. 10/8</strain>
        <tissue evidence="3">Leaf</tissue>
    </source>
</reference>
<keyword evidence="4" id="KW-1185">Reference proteome</keyword>
<dbReference type="PANTHER" id="PTHR43394">
    <property type="entry name" value="ATP-DEPENDENT PERMEASE MDL1, MITOCHONDRIAL"/>
    <property type="match status" value="1"/>
</dbReference>
<dbReference type="InterPro" id="IPR039421">
    <property type="entry name" value="Type_1_exporter"/>
</dbReference>